<reference evidence="1 2" key="1">
    <citation type="journal article" date="2007" name="J. Bacteriol.">
        <title>Genome sequence and analysis of a Propionibacterium acnes bacteriophage.</title>
        <authorList>
            <person name="Farrar M.D."/>
            <person name="Howson K.M."/>
            <person name="Bojar R.A."/>
            <person name="West D."/>
            <person name="Towler J.C."/>
            <person name="Parry J."/>
            <person name="Pelton K."/>
            <person name="Holland K.T."/>
        </authorList>
    </citation>
    <scope>NUCLEOTIDE SEQUENCE</scope>
    <source>
        <strain evidence="1">PA6</strain>
    </source>
</reference>
<organism evidence="1 2">
    <name type="scientific">Propionibacterium phage PA6</name>
    <dbReference type="NCBI Taxonomy" id="376758"/>
    <lineage>
        <taxon>Viruses</taxon>
        <taxon>Duplodnaviria</taxon>
        <taxon>Heunggongvirae</taxon>
        <taxon>Uroviricota</taxon>
        <taxon>Caudoviricetes</taxon>
        <taxon>Pahexavirus</taxon>
        <taxon>Pahexavirus PA6</taxon>
    </lineage>
</organism>
<proteinExistence type="predicted"/>
<evidence type="ECO:0000313" key="1">
    <source>
        <dbReference type="EMBL" id="ABE68591.1"/>
    </source>
</evidence>
<dbReference type="EMBL" id="DQ431235">
    <property type="protein sequence ID" value="ABE68591.1"/>
    <property type="molecule type" value="Genomic_DNA"/>
</dbReference>
<name>A4K489_9CAUD</name>
<dbReference type="RefSeq" id="YP_001285598.1">
    <property type="nucleotide sequence ID" value="NC_009541.1"/>
</dbReference>
<protein>
    <submittedName>
        <fullName evidence="1">Gp22</fullName>
    </submittedName>
</protein>
<accession>A4K489</accession>
<keyword evidence="2" id="KW-1185">Reference proteome</keyword>
<dbReference type="KEGG" id="vg:5247023"/>
<sequence>MCPSGAATIVWWLPLGHYFCILRCGYDSLLSMVSSSIWYRWRQVEIVSLAWSRTFRPITFLLLSRWRMIDHMISSAAACNSFAWYAIPASQSSASWLA</sequence>
<evidence type="ECO:0000313" key="2">
    <source>
        <dbReference type="Proteomes" id="UP000000228"/>
    </source>
</evidence>
<dbReference type="GeneID" id="5247023"/>
<dbReference type="Proteomes" id="UP000000228">
    <property type="component" value="Segment"/>
</dbReference>